<dbReference type="HOGENOM" id="CLU_010194_4_1_6"/>
<feature type="domain" description="Ketoreductase" evidence="3">
    <location>
        <begin position="40"/>
        <end position="225"/>
    </location>
</feature>
<dbReference type="FunFam" id="3.40.50.720:FF:000084">
    <property type="entry name" value="Short-chain dehydrogenase reductase"/>
    <property type="match status" value="1"/>
</dbReference>
<evidence type="ECO:0000259" key="3">
    <source>
        <dbReference type="SMART" id="SM00822"/>
    </source>
</evidence>
<accession>H8L096</accession>
<dbReference type="Gene3D" id="3.40.50.720">
    <property type="entry name" value="NAD(P)-binding Rossmann-like Domain"/>
    <property type="match status" value="1"/>
</dbReference>
<dbReference type="PANTHER" id="PTHR48107">
    <property type="entry name" value="NADPH-DEPENDENT ALDEHYDE REDUCTASE-LIKE PROTEIN, CHLOROPLASTIC-RELATED"/>
    <property type="match status" value="1"/>
</dbReference>
<dbReference type="PRINTS" id="PR00081">
    <property type="entry name" value="GDHRDH"/>
</dbReference>
<dbReference type="KEGG" id="fau:Fraau_2798"/>
<dbReference type="Proteomes" id="UP000005234">
    <property type="component" value="Chromosome"/>
</dbReference>
<dbReference type="SUPFAM" id="SSF51735">
    <property type="entry name" value="NAD(P)-binding Rossmann-fold domains"/>
    <property type="match status" value="1"/>
</dbReference>
<organism evidence="4 5">
    <name type="scientific">Frateuria aurantia (strain ATCC 33424 / DSM 6220 / KCTC 2777 / LMG 1558 / NBRC 3245 / NCIMB 13370)</name>
    <name type="common">Acetobacter aurantius</name>
    <dbReference type="NCBI Taxonomy" id="767434"/>
    <lineage>
        <taxon>Bacteria</taxon>
        <taxon>Pseudomonadati</taxon>
        <taxon>Pseudomonadota</taxon>
        <taxon>Gammaproteobacteria</taxon>
        <taxon>Lysobacterales</taxon>
        <taxon>Rhodanobacteraceae</taxon>
        <taxon>Frateuria</taxon>
    </lineage>
</organism>
<dbReference type="NCBIfam" id="NF005559">
    <property type="entry name" value="PRK07231.1"/>
    <property type="match status" value="1"/>
</dbReference>
<dbReference type="EMBL" id="CP003350">
    <property type="protein sequence ID" value="AFC87134.1"/>
    <property type="molecule type" value="Genomic_DNA"/>
</dbReference>
<reference evidence="4" key="1">
    <citation type="submission" date="2012-02" db="EMBL/GenBank/DDBJ databases">
        <title>The complete genome of Frateuria aurantia DSM 6220.</title>
        <authorList>
            <consortium name="US DOE Joint Genome Institute (JGI-PGF)"/>
            <person name="Lucas S."/>
            <person name="Copeland A."/>
            <person name="Lapidus A."/>
            <person name="Glavina del Rio T."/>
            <person name="Dalin E."/>
            <person name="Tice H."/>
            <person name="Bruce D."/>
            <person name="Goodwin L."/>
            <person name="Pitluck S."/>
            <person name="Peters L."/>
            <person name="Ovchinnikova G."/>
            <person name="Teshima H."/>
            <person name="Kyrpides N."/>
            <person name="Mavromatis K."/>
            <person name="Ivanova N."/>
            <person name="Brettin T."/>
            <person name="Detter J.C."/>
            <person name="Han C."/>
            <person name="Larimer F."/>
            <person name="Land M."/>
            <person name="Hauser L."/>
            <person name="Markowitz V."/>
            <person name="Cheng J.-F."/>
            <person name="Hugenholtz P."/>
            <person name="Woyke T."/>
            <person name="Wu D."/>
            <person name="Brambilla E."/>
            <person name="Klenk H.-P."/>
            <person name="Eisen J.A."/>
        </authorList>
    </citation>
    <scope>NUCLEOTIDE SEQUENCE</scope>
    <source>
        <strain evidence="4">DSM 6220</strain>
    </source>
</reference>
<gene>
    <name evidence="4" type="ordered locus">Fraau_2798</name>
</gene>
<keyword evidence="5" id="KW-1185">Reference proteome</keyword>
<dbReference type="STRING" id="767434.Fraau_2798"/>
<dbReference type="eggNOG" id="COG1028">
    <property type="taxonomic scope" value="Bacteria"/>
</dbReference>
<dbReference type="AlphaFoldDB" id="H8L096"/>
<dbReference type="OrthoDB" id="9809287at2"/>
<dbReference type="InterPro" id="IPR036291">
    <property type="entry name" value="NAD(P)-bd_dom_sf"/>
</dbReference>
<dbReference type="InterPro" id="IPR002347">
    <property type="entry name" value="SDR_fam"/>
</dbReference>
<evidence type="ECO:0000256" key="1">
    <source>
        <dbReference type="ARBA" id="ARBA00006484"/>
    </source>
</evidence>
<evidence type="ECO:0000313" key="5">
    <source>
        <dbReference type="Proteomes" id="UP000005234"/>
    </source>
</evidence>
<dbReference type="PANTHER" id="PTHR48107:SF16">
    <property type="entry name" value="NADPH-DEPENDENT ALDEHYDE REDUCTASE 1, CHLOROPLASTIC"/>
    <property type="match status" value="1"/>
</dbReference>
<dbReference type="RefSeq" id="WP_014404137.1">
    <property type="nucleotide sequence ID" value="NC_017033.1"/>
</dbReference>
<comment type="similarity">
    <text evidence="1">Belongs to the short-chain dehydrogenases/reductases (SDR) family.</text>
</comment>
<evidence type="ECO:0000313" key="4">
    <source>
        <dbReference type="EMBL" id="AFC87134.1"/>
    </source>
</evidence>
<protein>
    <recommendedName>
        <fullName evidence="3">Ketoreductase domain-containing protein</fullName>
    </recommendedName>
</protein>
<dbReference type="InterPro" id="IPR057326">
    <property type="entry name" value="KR_dom"/>
</dbReference>
<dbReference type="Pfam" id="PF13561">
    <property type="entry name" value="adh_short_C2"/>
    <property type="match status" value="1"/>
</dbReference>
<proteinExistence type="inferred from homology"/>
<dbReference type="SMART" id="SM00822">
    <property type="entry name" value="PKS_KR"/>
    <property type="match status" value="1"/>
</dbReference>
<dbReference type="PRINTS" id="PR00080">
    <property type="entry name" value="SDRFAMILY"/>
</dbReference>
<evidence type="ECO:0000256" key="2">
    <source>
        <dbReference type="ARBA" id="ARBA00023002"/>
    </source>
</evidence>
<sequence length="286" mass="30023">MTVSIPPQSQDRQPGLESLLKPPAEHIRADYKGSGKLSGKTALITGGDSGIGRSVALHYAREGANIAIVYLDEHEDAEEARRLVEAEGAKVILISGDVASSAFCNEAVAATVAEFGGLDIVVNNAGIQVVRERLTDIDDAEWERHFAVNVHGYFYIARAALPHLKSGASIINTSSINAFAGNKFLVAYSATKAAEAGFTRALALQLADQGIRVNAVAPGPIWTPIQPAGFGPYDPQAVADMGRDTPLGRIGQPSELGPAYVYLASADGSYVTGQTLHVNGGMIING</sequence>
<name>H8L096_FRAAD</name>
<dbReference type="GO" id="GO:0016614">
    <property type="term" value="F:oxidoreductase activity, acting on CH-OH group of donors"/>
    <property type="evidence" value="ECO:0007669"/>
    <property type="project" value="UniProtKB-ARBA"/>
</dbReference>
<keyword evidence="2" id="KW-0560">Oxidoreductase</keyword>